<reference evidence="4 5" key="1">
    <citation type="journal article" date="2005" name="Int. J. Syst. Evol. Microbiol.">
        <title>Bacillus litoralis sp. nov., isolated from a tidal flat of the Yellow Sea in Korea.</title>
        <authorList>
            <person name="Yoon J.H."/>
            <person name="Oh T.K."/>
        </authorList>
    </citation>
    <scope>NUCLEOTIDE SEQUENCE [LARGE SCALE GENOMIC DNA]</scope>
    <source>
        <strain evidence="4 5">SW-211</strain>
    </source>
</reference>
<feature type="domain" description="EAL" evidence="2">
    <location>
        <begin position="496"/>
        <end position="748"/>
    </location>
</feature>
<dbReference type="NCBIfam" id="TIGR00254">
    <property type="entry name" value="GGDEF"/>
    <property type="match status" value="1"/>
</dbReference>
<dbReference type="Pfam" id="PF00990">
    <property type="entry name" value="GGDEF"/>
    <property type="match status" value="1"/>
</dbReference>
<evidence type="ECO:0000256" key="1">
    <source>
        <dbReference type="SAM" id="Phobius"/>
    </source>
</evidence>
<dbReference type="InterPro" id="IPR052155">
    <property type="entry name" value="Biofilm_reg_signaling"/>
</dbReference>
<feature type="domain" description="GGDEF" evidence="3">
    <location>
        <begin position="355"/>
        <end position="487"/>
    </location>
</feature>
<dbReference type="PROSITE" id="PS50883">
    <property type="entry name" value="EAL"/>
    <property type="match status" value="1"/>
</dbReference>
<dbReference type="EMBL" id="VOQF01000017">
    <property type="protein sequence ID" value="TXC85668.1"/>
    <property type="molecule type" value="Genomic_DNA"/>
</dbReference>
<dbReference type="CDD" id="cd01949">
    <property type="entry name" value="GGDEF"/>
    <property type="match status" value="1"/>
</dbReference>
<dbReference type="SMART" id="SM00267">
    <property type="entry name" value="GGDEF"/>
    <property type="match status" value="1"/>
</dbReference>
<protein>
    <submittedName>
        <fullName evidence="4">EAL domain-containing protein</fullName>
    </submittedName>
</protein>
<proteinExistence type="predicted"/>
<dbReference type="Pfam" id="PF00563">
    <property type="entry name" value="EAL"/>
    <property type="match status" value="1"/>
</dbReference>
<evidence type="ECO:0000313" key="4">
    <source>
        <dbReference type="EMBL" id="TXC85668.1"/>
    </source>
</evidence>
<dbReference type="AlphaFoldDB" id="A0A5C6VQG1"/>
<feature type="transmembrane region" description="Helical" evidence="1">
    <location>
        <begin position="161"/>
        <end position="185"/>
    </location>
</feature>
<sequence length="755" mass="86191">MTKLKDSPVFFLLAHISIFYVWILTMRSNEALLLVGTTFFVLLGNIISLTWLIKTYKRVKGNEKYFWLLLSFGVLTSFISNVIWYIDGINGVVHLPGWTNLLWVFTYLLYLAALIFKMILLKHTVDYRPYMFNLVIFMTVAIALSIHFLIEPIWIQSDYSIGATILTIAYPIFDLGIIFSSVYLYYISRNTQLKRSYLFITMAFTLQILADSIYVYLLHLGIYQIGSIIDPFWTISILLLGIAGLQFKNESSNHKIIEKEPLSNIDISIPYICVLFLLILVISSYKNDLNALSMGLTVSFLLILIRHFSFIRKNQQLVNEYRYLAFHDQLTSLYNRPKFQSDLQLVLEKATSDQTRTALLLLDLDRFKNINDTLGHYFGDCLLVEVANRLESTVAEHGTTYRLGGDEFVIVLPDTTKPKCITVVRKLLADFQYPFFIEGYELTVSPSIGISMFPENGETSGGLLKHADAAMYLAKENGKNTFQFYDEALHRQLAYKMEIENGLRKAFDNKEFSLVYQPKVELKSGEIIGMEALLRWQHPKLGFISPMEFIPVAEETGQIVNIGHWVLKEACRQNKLWQEQGLHNLSVSVNVSVRQFQDSSFLNKVSSILEETGLSPRCLELEITESIMQDITHSVDILTQIRSLGVKVSIDDFGTGYSSLNVLKDLPIDTLKIDKSFLENMSDSMNSTMIKSIIKLGLNLKLNVIAEGIETTEQMEKLIENQCNLGQGYLFSHPLPPEEFSMLLQKGSFSKKSLT</sequence>
<dbReference type="InterPro" id="IPR029787">
    <property type="entry name" value="Nucleotide_cyclase"/>
</dbReference>
<dbReference type="InterPro" id="IPR035919">
    <property type="entry name" value="EAL_sf"/>
</dbReference>
<keyword evidence="1" id="KW-1133">Transmembrane helix</keyword>
<dbReference type="SUPFAM" id="SSF141868">
    <property type="entry name" value="EAL domain-like"/>
    <property type="match status" value="1"/>
</dbReference>
<dbReference type="InterPro" id="IPR001633">
    <property type="entry name" value="EAL_dom"/>
</dbReference>
<feature type="transmembrane region" description="Helical" evidence="1">
    <location>
        <begin position="98"/>
        <end position="120"/>
    </location>
</feature>
<keyword evidence="1" id="KW-0812">Transmembrane</keyword>
<name>A0A5C6VQG1_9BACI</name>
<evidence type="ECO:0000259" key="2">
    <source>
        <dbReference type="PROSITE" id="PS50883"/>
    </source>
</evidence>
<dbReference type="PANTHER" id="PTHR44757:SF2">
    <property type="entry name" value="BIOFILM ARCHITECTURE MAINTENANCE PROTEIN MBAA"/>
    <property type="match status" value="1"/>
</dbReference>
<dbReference type="PANTHER" id="PTHR44757">
    <property type="entry name" value="DIGUANYLATE CYCLASE DGCP"/>
    <property type="match status" value="1"/>
</dbReference>
<feature type="transmembrane region" description="Helical" evidence="1">
    <location>
        <begin position="197"/>
        <end position="217"/>
    </location>
</feature>
<dbReference type="Gene3D" id="3.20.20.450">
    <property type="entry name" value="EAL domain"/>
    <property type="match status" value="1"/>
</dbReference>
<dbReference type="SMART" id="SM00052">
    <property type="entry name" value="EAL"/>
    <property type="match status" value="1"/>
</dbReference>
<accession>A0A5C6VQG1</accession>
<keyword evidence="1" id="KW-0472">Membrane</keyword>
<dbReference type="RefSeq" id="WP_146950436.1">
    <property type="nucleotide sequence ID" value="NZ_VOQF01000017.1"/>
</dbReference>
<dbReference type="CDD" id="cd01948">
    <property type="entry name" value="EAL"/>
    <property type="match status" value="1"/>
</dbReference>
<feature type="transmembrane region" description="Helical" evidence="1">
    <location>
        <begin position="265"/>
        <end position="285"/>
    </location>
</feature>
<dbReference type="Proteomes" id="UP000321363">
    <property type="component" value="Unassembled WGS sequence"/>
</dbReference>
<feature type="transmembrane region" description="Helical" evidence="1">
    <location>
        <begin position="31"/>
        <end position="53"/>
    </location>
</feature>
<comment type="caution">
    <text evidence="4">The sequence shown here is derived from an EMBL/GenBank/DDBJ whole genome shotgun (WGS) entry which is preliminary data.</text>
</comment>
<dbReference type="OrthoDB" id="9759607at2"/>
<feature type="transmembrane region" description="Helical" evidence="1">
    <location>
        <begin position="65"/>
        <end position="86"/>
    </location>
</feature>
<feature type="transmembrane region" description="Helical" evidence="1">
    <location>
        <begin position="132"/>
        <end position="155"/>
    </location>
</feature>
<dbReference type="PROSITE" id="PS50887">
    <property type="entry name" value="GGDEF"/>
    <property type="match status" value="1"/>
</dbReference>
<dbReference type="SUPFAM" id="SSF55073">
    <property type="entry name" value="Nucleotide cyclase"/>
    <property type="match status" value="1"/>
</dbReference>
<dbReference type="Gene3D" id="3.30.70.270">
    <property type="match status" value="1"/>
</dbReference>
<dbReference type="InterPro" id="IPR043128">
    <property type="entry name" value="Rev_trsase/Diguanyl_cyclase"/>
</dbReference>
<evidence type="ECO:0000259" key="3">
    <source>
        <dbReference type="PROSITE" id="PS50887"/>
    </source>
</evidence>
<evidence type="ECO:0000313" key="5">
    <source>
        <dbReference type="Proteomes" id="UP000321363"/>
    </source>
</evidence>
<dbReference type="FunFam" id="3.20.20.450:FF:000001">
    <property type="entry name" value="Cyclic di-GMP phosphodiesterase yahA"/>
    <property type="match status" value="1"/>
</dbReference>
<keyword evidence="5" id="KW-1185">Reference proteome</keyword>
<dbReference type="InterPro" id="IPR000160">
    <property type="entry name" value="GGDEF_dom"/>
</dbReference>
<feature type="transmembrane region" description="Helical" evidence="1">
    <location>
        <begin position="223"/>
        <end position="245"/>
    </location>
</feature>
<organism evidence="4 5">
    <name type="scientific">Metabacillus litoralis</name>
    <dbReference type="NCBI Taxonomy" id="152268"/>
    <lineage>
        <taxon>Bacteria</taxon>
        <taxon>Bacillati</taxon>
        <taxon>Bacillota</taxon>
        <taxon>Bacilli</taxon>
        <taxon>Bacillales</taxon>
        <taxon>Bacillaceae</taxon>
        <taxon>Metabacillus</taxon>
    </lineage>
</organism>
<gene>
    <name evidence="4" type="ORF">FS935_20095</name>
</gene>
<feature type="transmembrane region" description="Helical" evidence="1">
    <location>
        <begin position="7"/>
        <end position="25"/>
    </location>
</feature>
<dbReference type="FunFam" id="3.30.70.270:FF:000001">
    <property type="entry name" value="Diguanylate cyclase domain protein"/>
    <property type="match status" value="1"/>
</dbReference>